<protein>
    <submittedName>
        <fullName evidence="6">Tox5</fullName>
    </submittedName>
</protein>
<evidence type="ECO:0000313" key="2">
    <source>
        <dbReference type="EMBL" id="QXO97414.1"/>
    </source>
</evidence>
<feature type="chain" id="PRO_5036263861" evidence="1">
    <location>
        <begin position="23"/>
        <end position="217"/>
    </location>
</feature>
<proteinExistence type="predicted"/>
<organism evidence="6">
    <name type="scientific">Phaeosphaeria nodorum</name>
    <name type="common">Glume blotch fungus</name>
    <name type="synonym">Parastagonospora nodorum</name>
    <dbReference type="NCBI Taxonomy" id="13684"/>
    <lineage>
        <taxon>Eukaryota</taxon>
        <taxon>Fungi</taxon>
        <taxon>Dikarya</taxon>
        <taxon>Ascomycota</taxon>
        <taxon>Pezizomycotina</taxon>
        <taxon>Dothideomycetes</taxon>
        <taxon>Pleosporomycetidae</taxon>
        <taxon>Pleosporales</taxon>
        <taxon>Pleosporineae</taxon>
        <taxon>Phaeosphaeriaceae</taxon>
        <taxon>Parastagonospora</taxon>
    </lineage>
</organism>
<dbReference type="EMBL" id="MW715904">
    <property type="protein sequence ID" value="QXO97420.1"/>
    <property type="molecule type" value="Genomic_DNA"/>
</dbReference>
<dbReference type="EMBL" id="MW715898">
    <property type="protein sequence ID" value="QXO97414.1"/>
    <property type="molecule type" value="Genomic_DNA"/>
</dbReference>
<dbReference type="EMBL" id="MW715995">
    <property type="protein sequence ID" value="QXO97511.1"/>
    <property type="molecule type" value="Genomic_DNA"/>
</dbReference>
<accession>A0A8F5VR51</accession>
<dbReference type="EMBL" id="MW715911">
    <property type="protein sequence ID" value="QXO97427.1"/>
    <property type="molecule type" value="Genomic_DNA"/>
</dbReference>
<feature type="signal peptide" evidence="1">
    <location>
        <begin position="1"/>
        <end position="22"/>
    </location>
</feature>
<reference evidence="6" key="1">
    <citation type="journal article" date="2021" name="New Phytol.">
        <title>The Parastagonospora nodorum necrotrophic effector SnTox5 targets the wheat gene Snn5 and facilitates entry into the leaf mesophyll.</title>
        <authorList>
            <person name="Kariyawasam G.K."/>
            <person name="Richards J.K."/>
            <person name="Wyatt N.A."/>
            <person name="Running K.L.D."/>
            <person name="Xu S.S."/>
            <person name="Liu Z."/>
            <person name="Borowicz P."/>
            <person name="Faris J.D."/>
            <person name="Friesen T.L."/>
        </authorList>
    </citation>
    <scope>NUCLEOTIDE SEQUENCE</scope>
    <source>
        <strain evidence="2">LDN05Sn-2</strain>
        <strain evidence="6">NDJ16-Sn-23</strain>
        <strain evidence="5">NDJ16-Sn-4</strain>
        <strain evidence="7">NDM16Sn-5</strain>
        <strain evidence="3">NDP16-Sn-5</strain>
        <strain evidence="4">NDP16-Sn-7</strain>
    </source>
</reference>
<gene>
    <name evidence="6" type="primary">Tox5</name>
</gene>
<evidence type="ECO:0000313" key="6">
    <source>
        <dbReference type="EMBL" id="QXO97433.1"/>
    </source>
</evidence>
<dbReference type="AlphaFoldDB" id="A0A8F5VR51"/>
<evidence type="ECO:0000256" key="1">
    <source>
        <dbReference type="SAM" id="SignalP"/>
    </source>
</evidence>
<dbReference type="EMBL" id="MW715906">
    <property type="protein sequence ID" value="QXO97422.1"/>
    <property type="molecule type" value="Genomic_DNA"/>
</dbReference>
<keyword evidence="1" id="KW-0732">Signal</keyword>
<evidence type="ECO:0000313" key="3">
    <source>
        <dbReference type="EMBL" id="QXO97420.1"/>
    </source>
</evidence>
<evidence type="ECO:0000313" key="5">
    <source>
        <dbReference type="EMBL" id="QXO97427.1"/>
    </source>
</evidence>
<dbReference type="EMBL" id="MW715917">
    <property type="protein sequence ID" value="QXO97433.1"/>
    <property type="molecule type" value="Genomic_DNA"/>
</dbReference>
<evidence type="ECO:0000313" key="4">
    <source>
        <dbReference type="EMBL" id="QXO97422.1"/>
    </source>
</evidence>
<name>A0A8F5VR51_PHAND</name>
<sequence>MLFSKLLFIVQVAATAIPLALGDAELTGEQIEAIRNSPLSDWTEVADYNPDVPKEQRSTPANSVANDLSKRYIIHNILEIGMLANFDCNVNKGILREVKARVDVPYENDNNNAAGTTASWTNIRNVDSFDPLPRVSVPAGAGGTSITLVHNFCLTNGNQRCVYSMRAPIKLLFRPMSTRVYDPIAQQPTLYEFCSESDTCPTGRVLRPCETGMFQNT</sequence>
<evidence type="ECO:0000313" key="7">
    <source>
        <dbReference type="EMBL" id="QXO97511.1"/>
    </source>
</evidence>